<organism evidence="2 3">
    <name type="scientific">Rhizobium indigoferae</name>
    <dbReference type="NCBI Taxonomy" id="158891"/>
    <lineage>
        <taxon>Bacteria</taxon>
        <taxon>Pseudomonadati</taxon>
        <taxon>Pseudomonadota</taxon>
        <taxon>Alphaproteobacteria</taxon>
        <taxon>Hyphomicrobiales</taxon>
        <taxon>Rhizobiaceae</taxon>
        <taxon>Rhizobium/Agrobacterium group</taxon>
        <taxon>Rhizobium</taxon>
    </lineage>
</organism>
<sequence length="171" mass="18607">MDFMTFFFAVTPPLLAIALAIFAGVSTAYVEREAKLSAQEFSKAKVKADIQDGIKDAIVRVSKGALLIANVIATLSSCIISIAVPLYFLPGNYFVAFGVIALIFIYAAWVLTKIATYGLKDVYVQRVHTRQTKTTGQTQSFTYGTLIDYGMIALNALLGLLVLGVYLYSRG</sequence>
<dbReference type="EMBL" id="CP140639">
    <property type="protein sequence ID" value="WRW37686.1"/>
    <property type="molecule type" value="Genomic_DNA"/>
</dbReference>
<keyword evidence="3" id="KW-1185">Reference proteome</keyword>
<name>A0ABZ1DNU4_9HYPH</name>
<dbReference type="RefSeq" id="WP_193446028.1">
    <property type="nucleotide sequence ID" value="NZ_BSOQ01000034.1"/>
</dbReference>
<feature type="transmembrane region" description="Helical" evidence="1">
    <location>
        <begin position="65"/>
        <end position="87"/>
    </location>
</feature>
<keyword evidence="1" id="KW-1133">Transmembrane helix</keyword>
<keyword evidence="1" id="KW-0472">Membrane</keyword>
<accession>A0ABZ1DNU4</accession>
<protein>
    <submittedName>
        <fullName evidence="2">Uncharacterized protein</fullName>
    </submittedName>
</protein>
<evidence type="ECO:0000313" key="3">
    <source>
        <dbReference type="Proteomes" id="UP001322785"/>
    </source>
</evidence>
<gene>
    <name evidence="2" type="ORF">U5G49_007297</name>
</gene>
<dbReference type="Proteomes" id="UP001322785">
    <property type="component" value="Plasmid pRinCIP108029a"/>
</dbReference>
<evidence type="ECO:0000313" key="2">
    <source>
        <dbReference type="EMBL" id="WRW37686.1"/>
    </source>
</evidence>
<geneLocation type="plasmid" evidence="2 3">
    <name>pRinCIP108029a</name>
</geneLocation>
<reference evidence="2 3" key="1">
    <citation type="submission" date="2023-12" db="EMBL/GenBank/DDBJ databases">
        <authorList>
            <person name="Menendez E."/>
            <person name="Kaur S."/>
            <person name="Flores-Felix J.D."/>
            <person name="diCenzo G.C."/>
            <person name="Peix A."/>
            <person name="Velazquez E."/>
        </authorList>
    </citation>
    <scope>NUCLEOTIDE SEQUENCE [LARGE SCALE GENOMIC DNA]</scope>
    <source>
        <strain evidence="2 3">CIP 108029</strain>
        <plasmid evidence="2 3">pRinCIP108029a</plasmid>
    </source>
</reference>
<keyword evidence="1" id="KW-0812">Transmembrane</keyword>
<feature type="transmembrane region" description="Helical" evidence="1">
    <location>
        <begin position="93"/>
        <end position="111"/>
    </location>
</feature>
<keyword evidence="2" id="KW-0614">Plasmid</keyword>
<evidence type="ECO:0000256" key="1">
    <source>
        <dbReference type="SAM" id="Phobius"/>
    </source>
</evidence>
<proteinExistence type="predicted"/>
<feature type="transmembrane region" description="Helical" evidence="1">
    <location>
        <begin position="6"/>
        <end position="30"/>
    </location>
</feature>
<feature type="transmembrane region" description="Helical" evidence="1">
    <location>
        <begin position="146"/>
        <end position="168"/>
    </location>
</feature>